<dbReference type="AlphaFoldDB" id="F0GU27"/>
<evidence type="ECO:0000256" key="1">
    <source>
        <dbReference type="SAM" id="Phobius"/>
    </source>
</evidence>
<keyword evidence="3" id="KW-1185">Reference proteome</keyword>
<keyword evidence="1" id="KW-0812">Transmembrane</keyword>
<dbReference type="PATRIC" id="fig|879305.3.peg.307"/>
<keyword evidence="1" id="KW-0472">Membrane</keyword>
<dbReference type="Pfam" id="PF12650">
    <property type="entry name" value="DUF3784"/>
    <property type="match status" value="1"/>
</dbReference>
<evidence type="ECO:0000313" key="2">
    <source>
        <dbReference type="EMBL" id="EGC82368.1"/>
    </source>
</evidence>
<dbReference type="eggNOG" id="ENOG5033NID">
    <property type="taxonomic scope" value="Bacteria"/>
</dbReference>
<dbReference type="RefSeq" id="WP_004834191.1">
    <property type="nucleotide sequence ID" value="NZ_AEXM01000012.1"/>
</dbReference>
<dbReference type="EMBL" id="AEXM01000012">
    <property type="protein sequence ID" value="EGC82368.1"/>
    <property type="molecule type" value="Genomic_DNA"/>
</dbReference>
<feature type="transmembrane region" description="Helical" evidence="1">
    <location>
        <begin position="74"/>
        <end position="96"/>
    </location>
</feature>
<proteinExistence type="predicted"/>
<comment type="caution">
    <text evidence="2">The sequence shown here is derived from an EMBL/GenBank/DDBJ whole genome shotgun (WGS) entry which is preliminary data.</text>
</comment>
<protein>
    <recommendedName>
        <fullName evidence="4">DUF3784 domain-containing protein</fullName>
    </recommendedName>
</protein>
<accession>F0GU27</accession>
<dbReference type="InterPro" id="IPR017259">
    <property type="entry name" value="UCP037672"/>
</dbReference>
<reference evidence="2 3" key="1">
    <citation type="submission" date="2011-01" db="EMBL/GenBank/DDBJ databases">
        <authorList>
            <person name="Durkin A.S."/>
            <person name="Madupu R."/>
            <person name="Torralba M."/>
            <person name="Gillis M."/>
            <person name="Methe B."/>
            <person name="Sutton G."/>
            <person name="Nelson K.E."/>
        </authorList>
    </citation>
    <scope>NUCLEOTIDE SEQUENCE [LARGE SCALE GENOMIC DNA]</scope>
    <source>
        <strain evidence="2 3">ACS-065-V-Col13</strain>
    </source>
</reference>
<gene>
    <name evidence="2" type="ORF">HMPREF9290_1245</name>
</gene>
<evidence type="ECO:0000313" key="3">
    <source>
        <dbReference type="Proteomes" id="UP000005286"/>
    </source>
</evidence>
<keyword evidence="1" id="KW-1133">Transmembrane helix</keyword>
<feature type="transmembrane region" description="Helical" evidence="1">
    <location>
        <begin position="6"/>
        <end position="22"/>
    </location>
</feature>
<evidence type="ECO:0008006" key="4">
    <source>
        <dbReference type="Google" id="ProtNLM"/>
    </source>
</evidence>
<feature type="transmembrane region" description="Helical" evidence="1">
    <location>
        <begin position="45"/>
        <end position="68"/>
    </location>
</feature>
<sequence length="100" mass="11016">MLGEIIVVGVGVVFIILGYLVWKREKINILHSYHYRNVSPDNKKVFCKMTGQGLMLIGCGLLITGLVISKTHSMYSFITFAVGLIAGITLLINAGLKYNN</sequence>
<dbReference type="Proteomes" id="UP000005286">
    <property type="component" value="Unassembled WGS sequence"/>
</dbReference>
<organism evidence="2 3">
    <name type="scientific">Anaerococcus prevotii ACS-065-V-Col13</name>
    <dbReference type="NCBI Taxonomy" id="879305"/>
    <lineage>
        <taxon>Bacteria</taxon>
        <taxon>Bacillati</taxon>
        <taxon>Bacillota</taxon>
        <taxon>Tissierellia</taxon>
        <taxon>Tissierellales</taxon>
        <taxon>Peptoniphilaceae</taxon>
        <taxon>Anaerococcus</taxon>
    </lineage>
</organism>
<name>F0GU27_9FIRM</name>